<dbReference type="Gene3D" id="3.90.770.10">
    <property type="entry name" value="3-hydroxy-3-methylglutaryl-coenzyme A Reductase, Chain A, domain 2"/>
    <property type="match status" value="2"/>
</dbReference>
<keyword evidence="3" id="KW-0520">NAD</keyword>
<keyword evidence="5" id="KW-1185">Reference proteome</keyword>
<dbReference type="EC" id="1.1.1.88" evidence="3"/>
<evidence type="ECO:0000313" key="4">
    <source>
        <dbReference type="EMBL" id="RDX00619.1"/>
    </source>
</evidence>
<protein>
    <recommendedName>
        <fullName evidence="3">3-hydroxy-3-methylglutaryl coenzyme A reductase</fullName>
        <shortName evidence="3">HMG-CoA reductase</shortName>
        <ecNumber evidence="3">1.1.1.88</ecNumber>
    </recommendedName>
</protein>
<dbReference type="EMBL" id="LARY01000002">
    <property type="protein sequence ID" value="RDX00619.1"/>
    <property type="molecule type" value="Genomic_DNA"/>
</dbReference>
<dbReference type="Pfam" id="PF00368">
    <property type="entry name" value="HMG-CoA_red"/>
    <property type="match status" value="1"/>
</dbReference>
<dbReference type="GO" id="GO:0004420">
    <property type="term" value="F:hydroxymethylglutaryl-CoA reductase (NADPH) activity"/>
    <property type="evidence" value="ECO:0007669"/>
    <property type="project" value="InterPro"/>
</dbReference>
<comment type="similarity">
    <text evidence="1 3">Belongs to the HMG-CoA reductase family.</text>
</comment>
<organism evidence="4 5">
    <name type="scientific">Listeria kieliensis</name>
    <dbReference type="NCBI Taxonomy" id="1621700"/>
    <lineage>
        <taxon>Bacteria</taxon>
        <taxon>Bacillati</taxon>
        <taxon>Bacillota</taxon>
        <taxon>Bacilli</taxon>
        <taxon>Bacillales</taxon>
        <taxon>Listeriaceae</taxon>
        <taxon>Listeria</taxon>
    </lineage>
</organism>
<comment type="pathway">
    <text evidence="3">Metabolic intermediate metabolism; (R)-mevalonate degradation; (S)-3-hydroxy-3-methylglutaryl-CoA from (R)-mevalonate: step 1/1.</text>
</comment>
<accession>A0A3D8TQH8</accession>
<proteinExistence type="inferred from homology"/>
<dbReference type="NCBIfam" id="TIGR00532">
    <property type="entry name" value="HMG_CoA_R_NAD"/>
    <property type="match status" value="1"/>
</dbReference>
<dbReference type="InterPro" id="IPR004553">
    <property type="entry name" value="HMG_CoA_Rdtase_bac-typ"/>
</dbReference>
<dbReference type="InterPro" id="IPR009023">
    <property type="entry name" value="HMG_CoA_Rdtase_NAD(P)-bd_sf"/>
</dbReference>
<comment type="catalytic activity">
    <reaction evidence="3">
        <text>(R)-mevalonate + 2 NAD(+) + CoA = (3S)-3-hydroxy-3-methylglutaryl-CoA + 2 NADH + 2 H(+)</text>
        <dbReference type="Rhea" id="RHEA:14833"/>
        <dbReference type="ChEBI" id="CHEBI:15378"/>
        <dbReference type="ChEBI" id="CHEBI:36464"/>
        <dbReference type="ChEBI" id="CHEBI:43074"/>
        <dbReference type="ChEBI" id="CHEBI:57287"/>
        <dbReference type="ChEBI" id="CHEBI:57540"/>
        <dbReference type="ChEBI" id="CHEBI:57945"/>
        <dbReference type="EC" id="1.1.1.88"/>
    </reaction>
</comment>
<evidence type="ECO:0000256" key="2">
    <source>
        <dbReference type="ARBA" id="ARBA00023002"/>
    </source>
</evidence>
<evidence type="ECO:0000256" key="1">
    <source>
        <dbReference type="ARBA" id="ARBA00007661"/>
    </source>
</evidence>
<dbReference type="Proteomes" id="UP000257055">
    <property type="component" value="Unassembled WGS sequence"/>
</dbReference>
<evidence type="ECO:0000256" key="3">
    <source>
        <dbReference type="RuleBase" id="RU361219"/>
    </source>
</evidence>
<gene>
    <name evidence="4" type="ORF">UR08_06410</name>
</gene>
<dbReference type="PROSITE" id="PS01192">
    <property type="entry name" value="HMG_COA_REDUCTASE_3"/>
    <property type="match status" value="1"/>
</dbReference>
<dbReference type="PANTHER" id="PTHR10572">
    <property type="entry name" value="3-HYDROXY-3-METHYLGLUTARYL-COENZYME A REDUCTASE"/>
    <property type="match status" value="1"/>
</dbReference>
<dbReference type="CDD" id="cd00644">
    <property type="entry name" value="HMG-CoA_reductase_classII"/>
    <property type="match status" value="1"/>
</dbReference>
<dbReference type="AlphaFoldDB" id="A0A3D8TQH8"/>
<dbReference type="PANTHER" id="PTHR10572:SF24">
    <property type="entry name" value="3-HYDROXY-3-METHYLGLUTARYL-COENZYME A REDUCTASE"/>
    <property type="match status" value="1"/>
</dbReference>
<dbReference type="SUPFAM" id="SSF55035">
    <property type="entry name" value="NAD-binding domain of HMG-CoA reductase"/>
    <property type="match status" value="1"/>
</dbReference>
<dbReference type="GO" id="GO:0140643">
    <property type="term" value="F:hydroxymethylglutaryl-CoA reductase (NADH) activity"/>
    <property type="evidence" value="ECO:0007669"/>
    <property type="project" value="UniProtKB-EC"/>
</dbReference>
<dbReference type="PROSITE" id="PS50065">
    <property type="entry name" value="HMG_COA_REDUCTASE_4"/>
    <property type="match status" value="1"/>
</dbReference>
<dbReference type="Gene3D" id="1.10.8.660">
    <property type="match status" value="1"/>
</dbReference>
<dbReference type="InterPro" id="IPR023076">
    <property type="entry name" value="HMG_CoA_Rdtase_CS"/>
</dbReference>
<dbReference type="InterPro" id="IPR009029">
    <property type="entry name" value="HMG_CoA_Rdtase_sub-bd_dom_sf"/>
</dbReference>
<reference evidence="5" key="1">
    <citation type="submission" date="2015-04" db="EMBL/GenBank/DDBJ databases">
        <authorList>
            <person name="Schardt J."/>
            <person name="Mueller-Herbst S."/>
            <person name="Scherer S."/>
            <person name="Huptas C."/>
        </authorList>
    </citation>
    <scope>NUCLEOTIDE SEQUENCE [LARGE SCALE GENOMIC DNA]</scope>
    <source>
        <strain evidence="5">Kiel-L1</strain>
    </source>
</reference>
<keyword evidence="2 3" id="KW-0560">Oxidoreductase</keyword>
<name>A0A3D8TQH8_9LIST</name>
<dbReference type="GO" id="GO:0015936">
    <property type="term" value="P:coenzyme A metabolic process"/>
    <property type="evidence" value="ECO:0007669"/>
    <property type="project" value="InterPro"/>
</dbReference>
<dbReference type="PRINTS" id="PR00071">
    <property type="entry name" value="HMGCOARDTASE"/>
</dbReference>
<dbReference type="SUPFAM" id="SSF56542">
    <property type="entry name" value="Substrate-binding domain of HMG-CoA reductase"/>
    <property type="match status" value="1"/>
</dbReference>
<evidence type="ECO:0000313" key="5">
    <source>
        <dbReference type="Proteomes" id="UP000257055"/>
    </source>
</evidence>
<comment type="caution">
    <text evidence="4">The sequence shown here is derived from an EMBL/GenBank/DDBJ whole genome shotgun (WGS) entry which is preliminary data.</text>
</comment>
<dbReference type="InterPro" id="IPR002202">
    <property type="entry name" value="HMG_CoA_Rdtase"/>
</dbReference>
<dbReference type="RefSeq" id="WP_115752856.1">
    <property type="nucleotide sequence ID" value="NZ_LARY01000002.1"/>
</dbReference>
<sequence length="425" mass="44865">MLEGFYKKTKAERLDAIQELCGLSQEERAVFEQAGSLSFKTADHMVENLLGIYGVPLGLGLNMRMNGRDYLVPMATEEPSVIAAQSGAGKLIRQAGGIKAESSSREMTGQIELSGIQNVEKSRAAILAQKTELLVLANSAYPSLQKRGGGATDLTVRVVETVRETLLVVHIAVVTLEAMGANMINTMAEALAPKLEELSGGTAEMRILTNLVDQATATAQCVIPADLLAGKGFNGEEVRDRIVRAYEFAAADIYRATTHNKGIMNGVDAVVLAFGNDTRAVEAAAHAYAARTGRYQPMSSWSVSEVGELVGELTLPMPVATVGGSIGIVPLASLSKKISGVKSASELAQLIVSVGLAQNFAALRALVTEGIQRGHLSLQAKSTAMAAGAEGEEVGQVAKALLERQSVSLSTATEILQEIRDLSSR</sequence>
<dbReference type="UniPathway" id="UPA00257">
    <property type="reaction ID" value="UER00367"/>
</dbReference>
<dbReference type="InterPro" id="IPR023074">
    <property type="entry name" value="HMG_CoA_Rdtase_cat_sf"/>
</dbReference>